<dbReference type="Pfam" id="PF11127">
    <property type="entry name" value="YgaP-like_TM"/>
    <property type="match status" value="1"/>
</dbReference>
<evidence type="ECO:0000259" key="2">
    <source>
        <dbReference type="Pfam" id="PF11127"/>
    </source>
</evidence>
<keyword evidence="1" id="KW-1133">Transmembrane helix</keyword>
<evidence type="ECO:0000313" key="4">
    <source>
        <dbReference type="Proteomes" id="UP000199495"/>
    </source>
</evidence>
<sequence>MTVTFNVGTPDRIVRVILGFFLIAAPFVTGWALFASPTWTWGAVLVGLVLVATGAIRFCPAYRLFNLSTSKETSR</sequence>
<protein>
    <recommendedName>
        <fullName evidence="2">Inner membrane protein YgaP-like transmembrane domain-containing protein</fullName>
    </recommendedName>
</protein>
<keyword evidence="4" id="KW-1185">Reference proteome</keyword>
<feature type="domain" description="Inner membrane protein YgaP-like transmembrane" evidence="2">
    <location>
        <begin position="6"/>
        <end position="72"/>
    </location>
</feature>
<dbReference type="EMBL" id="FNCS01000017">
    <property type="protein sequence ID" value="SDH03579.1"/>
    <property type="molecule type" value="Genomic_DNA"/>
</dbReference>
<gene>
    <name evidence="3" type="ORF">SAMN04487974_11758</name>
</gene>
<dbReference type="AlphaFoldDB" id="A0A1G7Z4Q3"/>
<organism evidence="3 4">
    <name type="scientific">Pelagibacterium luteolum</name>
    <dbReference type="NCBI Taxonomy" id="440168"/>
    <lineage>
        <taxon>Bacteria</taxon>
        <taxon>Pseudomonadati</taxon>
        <taxon>Pseudomonadota</taxon>
        <taxon>Alphaproteobacteria</taxon>
        <taxon>Hyphomicrobiales</taxon>
        <taxon>Devosiaceae</taxon>
        <taxon>Pelagibacterium</taxon>
    </lineage>
</organism>
<evidence type="ECO:0000256" key="1">
    <source>
        <dbReference type="SAM" id="Phobius"/>
    </source>
</evidence>
<name>A0A1G7Z4Q3_9HYPH</name>
<reference evidence="3 4" key="1">
    <citation type="submission" date="2016-10" db="EMBL/GenBank/DDBJ databases">
        <authorList>
            <person name="de Groot N.N."/>
        </authorList>
    </citation>
    <scope>NUCLEOTIDE SEQUENCE [LARGE SCALE GENOMIC DNA]</scope>
    <source>
        <strain evidence="3 4">CGMCC 1.10267</strain>
    </source>
</reference>
<dbReference type="Proteomes" id="UP000199495">
    <property type="component" value="Unassembled WGS sequence"/>
</dbReference>
<evidence type="ECO:0000313" key="3">
    <source>
        <dbReference type="EMBL" id="SDH03579.1"/>
    </source>
</evidence>
<feature type="transmembrane region" description="Helical" evidence="1">
    <location>
        <begin position="40"/>
        <end position="65"/>
    </location>
</feature>
<feature type="transmembrane region" description="Helical" evidence="1">
    <location>
        <begin position="12"/>
        <end position="34"/>
    </location>
</feature>
<accession>A0A1G7Z4Q3</accession>
<dbReference type="Gene3D" id="6.10.140.1340">
    <property type="match status" value="1"/>
</dbReference>
<keyword evidence="1" id="KW-0472">Membrane</keyword>
<proteinExistence type="predicted"/>
<keyword evidence="1" id="KW-0812">Transmembrane</keyword>
<dbReference type="STRING" id="440168.SAMN04487974_11758"/>
<dbReference type="InterPro" id="IPR021309">
    <property type="entry name" value="YgaP-like_TM"/>
</dbReference>